<dbReference type="SUPFAM" id="SSF48452">
    <property type="entry name" value="TPR-like"/>
    <property type="match status" value="1"/>
</dbReference>
<organism evidence="2 3">
    <name type="scientific">Seriola dumerili</name>
    <name type="common">Greater amberjack</name>
    <name type="synonym">Caranx dumerili</name>
    <dbReference type="NCBI Taxonomy" id="41447"/>
    <lineage>
        <taxon>Eukaryota</taxon>
        <taxon>Metazoa</taxon>
        <taxon>Chordata</taxon>
        <taxon>Craniata</taxon>
        <taxon>Vertebrata</taxon>
        <taxon>Euteleostomi</taxon>
        <taxon>Actinopterygii</taxon>
        <taxon>Neopterygii</taxon>
        <taxon>Teleostei</taxon>
        <taxon>Neoteleostei</taxon>
        <taxon>Acanthomorphata</taxon>
        <taxon>Carangaria</taxon>
        <taxon>Carangiformes</taxon>
        <taxon>Carangidae</taxon>
        <taxon>Seriola</taxon>
    </lineage>
</organism>
<dbReference type="PANTHER" id="PTHR47228:SF1">
    <property type="entry name" value="SPERMATOGENESIS-ASSOCIATED PROTEIN 16"/>
    <property type="match status" value="1"/>
</dbReference>
<dbReference type="GO" id="GO:0007283">
    <property type="term" value="P:spermatogenesis"/>
    <property type="evidence" value="ECO:0007669"/>
    <property type="project" value="InterPro"/>
</dbReference>
<dbReference type="PANTHER" id="PTHR47228">
    <property type="entry name" value="SPERMATOGENESIS-ASSOCIATED PROTEIN 16"/>
    <property type="match status" value="1"/>
</dbReference>
<dbReference type="GeneTree" id="ENSGT00390000015332"/>
<dbReference type="OMA" id="LIRLYWQ"/>
<evidence type="ECO:0000256" key="1">
    <source>
        <dbReference type="SAM" id="MobiDB-lite"/>
    </source>
</evidence>
<sequence length="573" mass="64962">MRCNKRTVDPETDQTPKSHRTSLATTPAGSTGPEVKRLKRQSDISQERKDVKKKDIEDDKGEKQTDCVPQQSISLKKLWNVENSLALGKEMLPVFNKSSSSFSSSSSLQTYLPSHTVSSSSLSRSQAHKSRELSLGPNLSFLPPIEKELFTLLTDANLYCRTRRYAVAVKSLCTALQLSSKGHVLKDTHCADPSDIELVFSYIQARLVVCYLRMKKPQLALIHAHRSIQLNPSHFQNHMRQAVVYRRLGKPCQAAKSVLTADWLYCLLGGTERRISTQLKLYWQDMLCKAQLMEGISVIYTPYHGDPTAKDISQAIKTSIKQHPAFTGFIYTDPRGGHVLPQSTDWLSAGAVPQRYLITLGFRRREDGIFLKKMYSTIWPSLPDSGGKGAVLSPKQQQKEEVETQKIRDMYERILPILDLMQTTRINAGVCVGSGLIEWLQYGSLLLKLGYHREHSTILHCCQAQLTTAPYLPQISTQQENTPLLQALLTDIMDELGRRRTSTERVWNKMLKVGWLEDRIHLVEKKYLHIKAGRHQCRQMTKDKAKVKKRSNISRELFPTPTAEHTVAKQISP</sequence>
<keyword evidence="3" id="KW-1185">Reference proteome</keyword>
<dbReference type="AlphaFoldDB" id="A0A3B4VKR0"/>
<dbReference type="Proteomes" id="UP000261420">
    <property type="component" value="Unplaced"/>
</dbReference>
<dbReference type="InterPro" id="IPR011990">
    <property type="entry name" value="TPR-like_helical_dom_sf"/>
</dbReference>
<feature type="compositionally biased region" description="Basic and acidic residues" evidence="1">
    <location>
        <begin position="34"/>
        <end position="65"/>
    </location>
</feature>
<reference evidence="2" key="1">
    <citation type="submission" date="2025-08" db="UniProtKB">
        <authorList>
            <consortium name="Ensembl"/>
        </authorList>
    </citation>
    <scope>IDENTIFICATION</scope>
</reference>
<protein>
    <submittedName>
        <fullName evidence="2">Spermatosis associated 16</fullName>
    </submittedName>
</protein>
<feature type="region of interest" description="Disordered" evidence="1">
    <location>
        <begin position="1"/>
        <end position="67"/>
    </location>
</feature>
<evidence type="ECO:0000313" key="2">
    <source>
        <dbReference type="Ensembl" id="ENSSDUP00000031536.1"/>
    </source>
</evidence>
<dbReference type="Pfam" id="PF15015">
    <property type="entry name" value="NYD-SP12_N"/>
    <property type="match status" value="1"/>
</dbReference>
<dbReference type="Ensembl" id="ENSSDUT00000032080.1">
    <property type="protein sequence ID" value="ENSSDUP00000031536.1"/>
    <property type="gene ID" value="ENSSDUG00000022669.1"/>
</dbReference>
<reference evidence="2" key="2">
    <citation type="submission" date="2025-09" db="UniProtKB">
        <authorList>
            <consortium name="Ensembl"/>
        </authorList>
    </citation>
    <scope>IDENTIFICATION</scope>
</reference>
<name>A0A3B4VKR0_SERDU</name>
<dbReference type="InterPro" id="IPR029161">
    <property type="entry name" value="SPATA16"/>
</dbReference>
<dbReference type="Gene3D" id="1.25.40.10">
    <property type="entry name" value="Tetratricopeptide repeat domain"/>
    <property type="match status" value="1"/>
</dbReference>
<evidence type="ECO:0000313" key="3">
    <source>
        <dbReference type="Proteomes" id="UP000261420"/>
    </source>
</evidence>
<dbReference type="GO" id="GO:0005794">
    <property type="term" value="C:Golgi apparatus"/>
    <property type="evidence" value="ECO:0007669"/>
    <property type="project" value="InterPro"/>
</dbReference>
<accession>A0A3B4VKR0</accession>
<dbReference type="STRING" id="41447.ENSSDUP00000031536"/>
<proteinExistence type="predicted"/>